<name>F8WWP6_9BACT</name>
<feature type="signal peptide" evidence="1">
    <location>
        <begin position="1"/>
        <end position="22"/>
    </location>
</feature>
<comment type="caution">
    <text evidence="3">The sequence shown here is derived from an EMBL/GenBank/DDBJ whole genome shotgun (WGS) entry which is preliminary data.</text>
</comment>
<dbReference type="HOGENOM" id="CLU_082049_1_1_10"/>
<evidence type="ECO:0000313" key="3">
    <source>
        <dbReference type="EMBL" id="EGK06380.1"/>
    </source>
</evidence>
<organism evidence="3 4">
    <name type="scientific">Dysgonomonas mossii DSM 22836</name>
    <dbReference type="NCBI Taxonomy" id="742767"/>
    <lineage>
        <taxon>Bacteria</taxon>
        <taxon>Pseudomonadati</taxon>
        <taxon>Bacteroidota</taxon>
        <taxon>Bacteroidia</taxon>
        <taxon>Bacteroidales</taxon>
        <taxon>Dysgonomonadaceae</taxon>
        <taxon>Dysgonomonas</taxon>
    </lineage>
</organism>
<dbReference type="OrthoDB" id="1429208at2"/>
<dbReference type="InterPro" id="IPR025665">
    <property type="entry name" value="Beta-barrel_OMP_2"/>
</dbReference>
<keyword evidence="4" id="KW-1185">Reference proteome</keyword>
<keyword evidence="1" id="KW-0732">Signal</keyword>
<dbReference type="Proteomes" id="UP000006420">
    <property type="component" value="Unassembled WGS sequence"/>
</dbReference>
<reference evidence="3 4" key="1">
    <citation type="submission" date="2011-04" db="EMBL/GenBank/DDBJ databases">
        <title>The Genome Sequence of Dysgonomonas mossii DSM 22836.</title>
        <authorList>
            <consortium name="The Broad Institute Genome Sequencing Platform"/>
            <person name="Earl A."/>
            <person name="Ward D."/>
            <person name="Feldgarden M."/>
            <person name="Gevers D."/>
            <person name="Pudlo N."/>
            <person name="Martens E."/>
            <person name="Allen-Vercoe E."/>
            <person name="Young S.K."/>
            <person name="Zeng Q."/>
            <person name="Gargeya S."/>
            <person name="Fitzgerald M."/>
            <person name="Haas B."/>
            <person name="Abouelleil A."/>
            <person name="Alvarado L."/>
            <person name="Arachchi H.M."/>
            <person name="Berlin A."/>
            <person name="Brown A."/>
            <person name="Chapman S.B."/>
            <person name="Chen Z."/>
            <person name="Dunbar C."/>
            <person name="Freedman E."/>
            <person name="Gearin G."/>
            <person name="Gellesch M."/>
            <person name="Goldberg J."/>
            <person name="Griggs A."/>
            <person name="Gujja S."/>
            <person name="Heiman D."/>
            <person name="Howarth C."/>
            <person name="Larson L."/>
            <person name="Lui A."/>
            <person name="MacDonald P.J.P."/>
            <person name="Mehta T."/>
            <person name="Montmayeur A."/>
            <person name="Murphy C."/>
            <person name="Neiman D."/>
            <person name="Pearson M."/>
            <person name="Priest M."/>
            <person name="Roberts A."/>
            <person name="Saif S."/>
            <person name="Shea T."/>
            <person name="Shenoy N."/>
            <person name="Sisk P."/>
            <person name="Stolte C."/>
            <person name="Sykes S."/>
            <person name="Yandava C."/>
            <person name="Wortman J."/>
            <person name="Nusbaum C."/>
            <person name="Birren B."/>
        </authorList>
    </citation>
    <scope>NUCLEOTIDE SEQUENCE [LARGE SCALE GENOMIC DNA]</scope>
    <source>
        <strain evidence="3 4">DSM 22836</strain>
    </source>
</reference>
<dbReference type="eggNOG" id="COG3637">
    <property type="taxonomic scope" value="Bacteria"/>
</dbReference>
<protein>
    <recommendedName>
        <fullName evidence="2">Outer membrane protein beta-barrel domain-containing protein</fullName>
    </recommendedName>
</protein>
<dbReference type="STRING" id="742767.HMPREF9456_00254"/>
<evidence type="ECO:0000259" key="2">
    <source>
        <dbReference type="Pfam" id="PF13568"/>
    </source>
</evidence>
<dbReference type="GeneID" id="78080943"/>
<gene>
    <name evidence="3" type="ORF">HMPREF9456_00254</name>
</gene>
<accession>F8WWP6</accession>
<evidence type="ECO:0000256" key="1">
    <source>
        <dbReference type="SAM" id="SignalP"/>
    </source>
</evidence>
<dbReference type="RefSeq" id="WP_006841628.1">
    <property type="nucleotide sequence ID" value="NZ_AQWJ01000001.1"/>
</dbReference>
<dbReference type="AlphaFoldDB" id="F8WWP6"/>
<proteinExistence type="predicted"/>
<dbReference type="Pfam" id="PF13568">
    <property type="entry name" value="OMP_b-brl_2"/>
    <property type="match status" value="1"/>
</dbReference>
<evidence type="ECO:0000313" key="4">
    <source>
        <dbReference type="Proteomes" id="UP000006420"/>
    </source>
</evidence>
<feature type="chain" id="PRO_5003379918" description="Outer membrane protein beta-barrel domain-containing protein" evidence="1">
    <location>
        <begin position="23"/>
        <end position="219"/>
    </location>
</feature>
<dbReference type="EMBL" id="ADLW01000001">
    <property type="protein sequence ID" value="EGK06380.1"/>
    <property type="molecule type" value="Genomic_DNA"/>
</dbReference>
<feature type="domain" description="Outer membrane protein beta-barrel" evidence="2">
    <location>
        <begin position="22"/>
        <end position="186"/>
    </location>
</feature>
<sequence length="219" mass="23250">MKMIARTTLIVAAILLTIGVNAQDKPLTFGVKAGMNISNVSGDFEDAKAKIGFNAGVTLDFALTNDLYLLTGLEFTSKGAKVEEDTNLKMSLSYIQLPVHAGYKLTVANDTRIVFHAGPYIAYAADGKWKAKEGGLEESAGIFSDEAEAAGLKMKRFDFGLGFGVGAEFGQFNAGVNCDFGLVNIADFGIVDFPGFGQIDASSVSVKNMNVGISLGYKF</sequence>